<dbReference type="PANTHER" id="PTHR30349">
    <property type="entry name" value="PHAGE INTEGRASE-RELATED"/>
    <property type="match status" value="1"/>
</dbReference>
<dbReference type="AlphaFoldDB" id="A0A430A5N2"/>
<gene>
    <name evidence="5" type="ORF">CBF31_09205</name>
</gene>
<sequence>MIKLDEYRLYCLENELAKNTLNNYINTLKQLDKFLTRNKAECINKELLIEFKQHIKTDEYAPGKTYKTSTCNQKITAINIYLNWDGEKELTLKLFKEQTKSHRESITKEDFERLLRHADEEMKLFILTIANTGLRISEVKSLTKQNLSEAIITIENKGKQRIIDIPLFLKKELRTYYKNLDEEKVLFYKTEQYYRNKLKEIAGKARVKKSRVYPHSIRHYFAKSFIAQGGDSTALQQMLGHSDIKTTTIYTKMSKEELAKTFRKIKNN</sequence>
<keyword evidence="6" id="KW-1185">Reference proteome</keyword>
<evidence type="ECO:0000259" key="4">
    <source>
        <dbReference type="PROSITE" id="PS51898"/>
    </source>
</evidence>
<dbReference type="Gene3D" id="1.10.443.10">
    <property type="entry name" value="Intergrase catalytic core"/>
    <property type="match status" value="1"/>
</dbReference>
<dbReference type="InterPro" id="IPR050090">
    <property type="entry name" value="Tyrosine_recombinase_XerCD"/>
</dbReference>
<evidence type="ECO:0000256" key="3">
    <source>
        <dbReference type="ARBA" id="ARBA00023172"/>
    </source>
</evidence>
<proteinExistence type="inferred from homology"/>
<accession>A0A430A5N2</accession>
<dbReference type="GO" id="GO:0003677">
    <property type="term" value="F:DNA binding"/>
    <property type="evidence" value="ECO:0007669"/>
    <property type="project" value="UniProtKB-KW"/>
</dbReference>
<evidence type="ECO:0000313" key="6">
    <source>
        <dbReference type="Proteomes" id="UP000287101"/>
    </source>
</evidence>
<dbReference type="InterPro" id="IPR013762">
    <property type="entry name" value="Integrase-like_cat_sf"/>
</dbReference>
<dbReference type="Proteomes" id="UP000287101">
    <property type="component" value="Unassembled WGS sequence"/>
</dbReference>
<comment type="similarity">
    <text evidence="1">Belongs to the 'phage' integrase family.</text>
</comment>
<keyword evidence="2" id="KW-0238">DNA-binding</keyword>
<comment type="caution">
    <text evidence="5">The sequence shown here is derived from an EMBL/GenBank/DDBJ whole genome shotgun (WGS) entry which is preliminary data.</text>
</comment>
<dbReference type="Gene3D" id="1.10.150.130">
    <property type="match status" value="1"/>
</dbReference>
<dbReference type="InterPro" id="IPR011010">
    <property type="entry name" value="DNA_brk_join_enz"/>
</dbReference>
<evidence type="ECO:0000313" key="5">
    <source>
        <dbReference type="EMBL" id="RSU02086.1"/>
    </source>
</evidence>
<dbReference type="Pfam" id="PF00589">
    <property type="entry name" value="Phage_integrase"/>
    <property type="match status" value="1"/>
</dbReference>
<evidence type="ECO:0000256" key="1">
    <source>
        <dbReference type="ARBA" id="ARBA00008857"/>
    </source>
</evidence>
<dbReference type="SUPFAM" id="SSF56349">
    <property type="entry name" value="DNA breaking-rejoining enzymes"/>
    <property type="match status" value="1"/>
</dbReference>
<organism evidence="5 6">
    <name type="scientific">Vagococcus fessus</name>
    <dbReference type="NCBI Taxonomy" id="120370"/>
    <lineage>
        <taxon>Bacteria</taxon>
        <taxon>Bacillati</taxon>
        <taxon>Bacillota</taxon>
        <taxon>Bacilli</taxon>
        <taxon>Lactobacillales</taxon>
        <taxon>Enterococcaceae</taxon>
        <taxon>Vagococcus</taxon>
    </lineage>
</organism>
<dbReference type="PROSITE" id="PS51898">
    <property type="entry name" value="TYR_RECOMBINASE"/>
    <property type="match status" value="1"/>
</dbReference>
<keyword evidence="3" id="KW-0233">DNA recombination</keyword>
<name>A0A430A5N2_9ENTE</name>
<feature type="domain" description="Tyr recombinase" evidence="4">
    <location>
        <begin position="101"/>
        <end position="263"/>
    </location>
</feature>
<dbReference type="OrthoDB" id="107900at2"/>
<dbReference type="InterPro" id="IPR002104">
    <property type="entry name" value="Integrase_catalytic"/>
</dbReference>
<dbReference type="EMBL" id="NGJY01000004">
    <property type="protein sequence ID" value="RSU02086.1"/>
    <property type="molecule type" value="Genomic_DNA"/>
</dbReference>
<dbReference type="GO" id="GO:0015074">
    <property type="term" value="P:DNA integration"/>
    <property type="evidence" value="ECO:0007669"/>
    <property type="project" value="InterPro"/>
</dbReference>
<dbReference type="GO" id="GO:0006310">
    <property type="term" value="P:DNA recombination"/>
    <property type="evidence" value="ECO:0007669"/>
    <property type="project" value="UniProtKB-KW"/>
</dbReference>
<dbReference type="PANTHER" id="PTHR30349:SF41">
    <property type="entry name" value="INTEGRASE_RECOMBINASE PROTEIN MJ0367-RELATED"/>
    <property type="match status" value="1"/>
</dbReference>
<evidence type="ECO:0000256" key="2">
    <source>
        <dbReference type="ARBA" id="ARBA00023125"/>
    </source>
</evidence>
<reference evidence="5 6" key="1">
    <citation type="submission" date="2017-05" db="EMBL/GenBank/DDBJ databases">
        <title>Vagococcus spp. assemblies.</title>
        <authorList>
            <person name="Gulvik C.A."/>
        </authorList>
    </citation>
    <scope>NUCLEOTIDE SEQUENCE [LARGE SCALE GENOMIC DNA]</scope>
    <source>
        <strain evidence="5 6">CCUG 41755</strain>
    </source>
</reference>
<dbReference type="InterPro" id="IPR010998">
    <property type="entry name" value="Integrase_recombinase_N"/>
</dbReference>
<protein>
    <submittedName>
        <fullName evidence="5">Integrase</fullName>
    </submittedName>
</protein>